<sequence>MPRGYGSRDDGWAEACQGLSDSSSVEVSAVLRHQRRGQLLAGRGVRRQTGRTDGISAQPLLDTRGDAREFTILDAEGIEFCTRRFGANDTLRELRLFVIKFSAPLPWITPANANFFKYFRFPQVDVSDEHDANADEYLQLHDYRIHLPGSTVSIEDLE</sequence>
<dbReference type="Proteomes" id="UP001190700">
    <property type="component" value="Unassembled WGS sequence"/>
</dbReference>
<accession>A0AAE0F4Y3</accession>
<dbReference type="EMBL" id="LGRX02025539">
    <property type="protein sequence ID" value="KAK3252246.1"/>
    <property type="molecule type" value="Genomic_DNA"/>
</dbReference>
<proteinExistence type="predicted"/>
<evidence type="ECO:0000313" key="2">
    <source>
        <dbReference type="Proteomes" id="UP001190700"/>
    </source>
</evidence>
<name>A0AAE0F4Y3_9CHLO</name>
<comment type="caution">
    <text evidence="1">The sequence shown here is derived from an EMBL/GenBank/DDBJ whole genome shotgun (WGS) entry which is preliminary data.</text>
</comment>
<organism evidence="1 2">
    <name type="scientific">Cymbomonas tetramitiformis</name>
    <dbReference type="NCBI Taxonomy" id="36881"/>
    <lineage>
        <taxon>Eukaryota</taxon>
        <taxon>Viridiplantae</taxon>
        <taxon>Chlorophyta</taxon>
        <taxon>Pyramimonadophyceae</taxon>
        <taxon>Pyramimonadales</taxon>
        <taxon>Pyramimonadaceae</taxon>
        <taxon>Cymbomonas</taxon>
    </lineage>
</organism>
<protein>
    <submittedName>
        <fullName evidence="1">Uncharacterized protein</fullName>
    </submittedName>
</protein>
<evidence type="ECO:0000313" key="1">
    <source>
        <dbReference type="EMBL" id="KAK3252246.1"/>
    </source>
</evidence>
<gene>
    <name evidence="1" type="ORF">CYMTET_38438</name>
</gene>
<dbReference type="AlphaFoldDB" id="A0AAE0F4Y3"/>
<keyword evidence="2" id="KW-1185">Reference proteome</keyword>
<reference evidence="1 2" key="1">
    <citation type="journal article" date="2015" name="Genome Biol. Evol.">
        <title>Comparative Genomics of a Bacterivorous Green Alga Reveals Evolutionary Causalities and Consequences of Phago-Mixotrophic Mode of Nutrition.</title>
        <authorList>
            <person name="Burns J.A."/>
            <person name="Paasch A."/>
            <person name="Narechania A."/>
            <person name="Kim E."/>
        </authorList>
    </citation>
    <scope>NUCLEOTIDE SEQUENCE [LARGE SCALE GENOMIC DNA]</scope>
    <source>
        <strain evidence="1 2">PLY_AMNH</strain>
    </source>
</reference>